<feature type="compositionally biased region" description="Acidic residues" evidence="1">
    <location>
        <begin position="65"/>
        <end position="74"/>
    </location>
</feature>
<sequence>MFFVLTVSLESICLFSGFCVELEHFACDSFLNDDIVGGIEDNEDSDDNNNVDNVVGTGDGGGGEGDCEIDEDDEIGEETDSINGDLDFKNVVDIFIGIVGIVRCLSIFFRLRLSSEFRRRFCL</sequence>
<keyword evidence="2" id="KW-1133">Transmembrane helix</keyword>
<organism evidence="4 5">
    <name type="scientific">Sarcoptes scabiei</name>
    <name type="common">Itch mite</name>
    <name type="synonym">Acarus scabiei</name>
    <dbReference type="NCBI Taxonomy" id="52283"/>
    <lineage>
        <taxon>Eukaryota</taxon>
        <taxon>Metazoa</taxon>
        <taxon>Ecdysozoa</taxon>
        <taxon>Arthropoda</taxon>
        <taxon>Chelicerata</taxon>
        <taxon>Arachnida</taxon>
        <taxon>Acari</taxon>
        <taxon>Acariformes</taxon>
        <taxon>Sarcoptiformes</taxon>
        <taxon>Astigmata</taxon>
        <taxon>Psoroptidia</taxon>
        <taxon>Sarcoptoidea</taxon>
        <taxon>Sarcoptidae</taxon>
        <taxon>Sarcoptinae</taxon>
        <taxon>Sarcoptes</taxon>
    </lineage>
</organism>
<proteinExistence type="predicted"/>
<accession>A0A132A1V8</accession>
<protein>
    <submittedName>
        <fullName evidence="4">Uncharacterized protein</fullName>
    </submittedName>
</protein>
<comment type="caution">
    <text evidence="4">The sequence shown here is derived from an EMBL/GenBank/DDBJ whole genome shotgun (WGS) entry which is preliminary data.</text>
</comment>
<feature type="transmembrane region" description="Helical" evidence="2">
    <location>
        <begin position="94"/>
        <end position="111"/>
    </location>
</feature>
<reference evidence="4 5" key="1">
    <citation type="journal article" date="2015" name="Parasit. Vectors">
        <title>Draft genome of the scabies mite.</title>
        <authorList>
            <person name="Rider S.D.Jr."/>
            <person name="Morgan M.S."/>
            <person name="Arlian L.G."/>
        </authorList>
    </citation>
    <scope>NUCLEOTIDE SEQUENCE [LARGE SCALE GENOMIC DNA]</scope>
    <source>
        <strain evidence="4">Arlian Lab</strain>
    </source>
</reference>
<feature type="chain" id="PRO_5007287418" evidence="3">
    <location>
        <begin position="18"/>
        <end position="123"/>
    </location>
</feature>
<dbReference type="Proteomes" id="UP000616769">
    <property type="component" value="Unassembled WGS sequence"/>
</dbReference>
<keyword evidence="2" id="KW-0812">Transmembrane</keyword>
<evidence type="ECO:0000256" key="2">
    <source>
        <dbReference type="SAM" id="Phobius"/>
    </source>
</evidence>
<feature type="signal peptide" evidence="3">
    <location>
        <begin position="1"/>
        <end position="17"/>
    </location>
</feature>
<feature type="region of interest" description="Disordered" evidence="1">
    <location>
        <begin position="41"/>
        <end position="74"/>
    </location>
</feature>
<keyword evidence="3" id="KW-0732">Signal</keyword>
<gene>
    <name evidence="4" type="ORF">QR98_0033590</name>
</gene>
<dbReference type="EMBL" id="JXLN01010012">
    <property type="protein sequence ID" value="KPM04904.1"/>
    <property type="molecule type" value="Genomic_DNA"/>
</dbReference>
<dbReference type="VEuPathDB" id="VectorBase:SSCA004689"/>
<evidence type="ECO:0000313" key="5">
    <source>
        <dbReference type="Proteomes" id="UP000616769"/>
    </source>
</evidence>
<evidence type="ECO:0000256" key="1">
    <source>
        <dbReference type="SAM" id="MobiDB-lite"/>
    </source>
</evidence>
<evidence type="ECO:0000313" key="4">
    <source>
        <dbReference type="EMBL" id="KPM04904.1"/>
    </source>
</evidence>
<name>A0A132A1V8_SARSC</name>
<dbReference type="AlphaFoldDB" id="A0A132A1V8"/>
<keyword evidence="2" id="KW-0472">Membrane</keyword>
<evidence type="ECO:0000256" key="3">
    <source>
        <dbReference type="SAM" id="SignalP"/>
    </source>
</evidence>